<dbReference type="EMBL" id="CAXAMM010039662">
    <property type="protein sequence ID" value="CAK9088151.1"/>
    <property type="molecule type" value="Genomic_DNA"/>
</dbReference>
<dbReference type="InterPro" id="IPR057023">
    <property type="entry name" value="PTP-SAK"/>
</dbReference>
<dbReference type="SUPFAM" id="SSF52799">
    <property type="entry name" value="(Phosphotyrosine protein) phosphatases II"/>
    <property type="match status" value="1"/>
</dbReference>
<keyword evidence="1" id="KW-0378">Hydrolase</keyword>
<accession>A0ABP0QMC9</accession>
<dbReference type="PROSITE" id="PS00383">
    <property type="entry name" value="TYR_PHOSPHATASE_1"/>
    <property type="match status" value="1"/>
</dbReference>
<evidence type="ECO:0000313" key="3">
    <source>
        <dbReference type="EMBL" id="CAK9088151.1"/>
    </source>
</evidence>
<sequence length="299" mass="34101">MCCPSLIEGLPDLELSLACGPHETCQLVLPKLIAGSFPGDRSEPEHTAKVQKLIAAGVDTFLCLQERAELKRFTPYMQIARLAHEASHRKSEVEFFHCPIPDLGVTADEELLKAIRTVVAKLLEGRAVYIHCWGGHGRTGTVICAFLVLCYGLSPEQAQDFYNVGEKRRKSRAGEYRLEQIENDVGIEVYIIMKVRQFRQMMEEDPSGEDILTGYEMFKKLQRMPMITGAETRKEVTDYIRSLRQYTYHIKKGHEDVNCPIEESEWPDGWMAANWGPPRMKNAERIQDATKKTIKARKQ</sequence>
<dbReference type="InterPro" id="IPR050561">
    <property type="entry name" value="PTP"/>
</dbReference>
<dbReference type="Pfam" id="PF22784">
    <property type="entry name" value="PTP-SAK"/>
    <property type="match status" value="1"/>
</dbReference>
<dbReference type="InterPro" id="IPR000387">
    <property type="entry name" value="Tyr_Pase_dom"/>
</dbReference>
<dbReference type="Proteomes" id="UP001642464">
    <property type="component" value="Unassembled WGS sequence"/>
</dbReference>
<organism evidence="3 4">
    <name type="scientific">Durusdinium trenchii</name>
    <dbReference type="NCBI Taxonomy" id="1381693"/>
    <lineage>
        <taxon>Eukaryota</taxon>
        <taxon>Sar</taxon>
        <taxon>Alveolata</taxon>
        <taxon>Dinophyceae</taxon>
        <taxon>Suessiales</taxon>
        <taxon>Symbiodiniaceae</taxon>
        <taxon>Durusdinium</taxon>
    </lineage>
</organism>
<gene>
    <name evidence="3" type="ORF">SCF082_LOCUS41632</name>
</gene>
<dbReference type="PROSITE" id="PS50056">
    <property type="entry name" value="TYR_PHOSPHATASE_2"/>
    <property type="match status" value="1"/>
</dbReference>
<evidence type="ECO:0000313" key="4">
    <source>
        <dbReference type="Proteomes" id="UP001642464"/>
    </source>
</evidence>
<reference evidence="3 4" key="1">
    <citation type="submission" date="2024-02" db="EMBL/GenBank/DDBJ databases">
        <authorList>
            <person name="Chen Y."/>
            <person name="Shah S."/>
            <person name="Dougan E. K."/>
            <person name="Thang M."/>
            <person name="Chan C."/>
        </authorList>
    </citation>
    <scope>NUCLEOTIDE SEQUENCE [LARGE SCALE GENOMIC DNA]</scope>
</reference>
<comment type="caution">
    <text evidence="3">The sequence shown here is derived from an EMBL/GenBank/DDBJ whole genome shotgun (WGS) entry which is preliminary data.</text>
</comment>
<dbReference type="InterPro" id="IPR016130">
    <property type="entry name" value="Tyr_Pase_AS"/>
</dbReference>
<proteinExistence type="predicted"/>
<keyword evidence="4" id="KW-1185">Reference proteome</keyword>
<dbReference type="InterPro" id="IPR029021">
    <property type="entry name" value="Prot-tyrosine_phosphatase-like"/>
</dbReference>
<dbReference type="Gene3D" id="3.90.190.10">
    <property type="entry name" value="Protein tyrosine phosphatase superfamily"/>
    <property type="match status" value="1"/>
</dbReference>
<dbReference type="PANTHER" id="PTHR23339">
    <property type="entry name" value="TYROSINE SPECIFIC PROTEIN PHOSPHATASE AND DUAL SPECIFICITY PROTEIN PHOSPHATASE"/>
    <property type="match status" value="1"/>
</dbReference>
<name>A0ABP0QMC9_9DINO</name>
<evidence type="ECO:0000259" key="2">
    <source>
        <dbReference type="PROSITE" id="PS50056"/>
    </source>
</evidence>
<feature type="domain" description="Tyrosine specific protein phosphatases" evidence="2">
    <location>
        <begin position="109"/>
        <end position="183"/>
    </location>
</feature>
<evidence type="ECO:0000256" key="1">
    <source>
        <dbReference type="ARBA" id="ARBA00022801"/>
    </source>
</evidence>
<protein>
    <submittedName>
        <fullName evidence="3">Tyrosine phosphatase 067L</fullName>
    </submittedName>
</protein>